<accession>A0A8T3A9Y7</accession>
<dbReference type="AlphaFoldDB" id="A0A8T3A9Y7"/>
<keyword evidence="3" id="KW-1185">Reference proteome</keyword>
<dbReference type="EMBL" id="JAGYWB010000018">
    <property type="protein sequence ID" value="KAI0492612.1"/>
    <property type="molecule type" value="Genomic_DNA"/>
</dbReference>
<reference evidence="2" key="1">
    <citation type="journal article" date="2022" name="Front. Genet.">
        <title>Chromosome-Scale Assembly of the Dendrobium nobile Genome Provides Insights Into the Molecular Mechanism of the Biosynthesis of the Medicinal Active Ingredient of Dendrobium.</title>
        <authorList>
            <person name="Xu Q."/>
            <person name="Niu S.-C."/>
            <person name="Li K.-L."/>
            <person name="Zheng P.-J."/>
            <person name="Zhang X.-J."/>
            <person name="Jia Y."/>
            <person name="Liu Y."/>
            <person name="Niu Y.-X."/>
            <person name="Yu L.-H."/>
            <person name="Chen D.-F."/>
            <person name="Zhang G.-Q."/>
        </authorList>
    </citation>
    <scope>NUCLEOTIDE SEQUENCE</scope>
    <source>
        <tissue evidence="2">Leaf</tissue>
    </source>
</reference>
<feature type="region of interest" description="Disordered" evidence="1">
    <location>
        <begin position="68"/>
        <end position="88"/>
    </location>
</feature>
<gene>
    <name evidence="2" type="ORF">KFK09_026888</name>
</gene>
<comment type="caution">
    <text evidence="2">The sequence shown here is derived from an EMBL/GenBank/DDBJ whole genome shotgun (WGS) entry which is preliminary data.</text>
</comment>
<evidence type="ECO:0000256" key="1">
    <source>
        <dbReference type="SAM" id="MobiDB-lite"/>
    </source>
</evidence>
<organism evidence="2 3">
    <name type="scientific">Dendrobium nobile</name>
    <name type="common">Orchid</name>
    <dbReference type="NCBI Taxonomy" id="94219"/>
    <lineage>
        <taxon>Eukaryota</taxon>
        <taxon>Viridiplantae</taxon>
        <taxon>Streptophyta</taxon>
        <taxon>Embryophyta</taxon>
        <taxon>Tracheophyta</taxon>
        <taxon>Spermatophyta</taxon>
        <taxon>Magnoliopsida</taxon>
        <taxon>Liliopsida</taxon>
        <taxon>Asparagales</taxon>
        <taxon>Orchidaceae</taxon>
        <taxon>Epidendroideae</taxon>
        <taxon>Malaxideae</taxon>
        <taxon>Dendrobiinae</taxon>
        <taxon>Dendrobium</taxon>
    </lineage>
</organism>
<sequence>MTEPGRPTLLCVLESNLARNEWLKSCCTCYQLLTRRAAPCPKSQSLMHVPDLLSSDLGDAQEGQSLFLDNRRSRPHLRSPPLESITQIERTPLRSPRFGLLCCS</sequence>
<protein>
    <submittedName>
        <fullName evidence="2">Uncharacterized protein</fullName>
    </submittedName>
</protein>
<name>A0A8T3A9Y7_DENNO</name>
<evidence type="ECO:0000313" key="2">
    <source>
        <dbReference type="EMBL" id="KAI0492612.1"/>
    </source>
</evidence>
<proteinExistence type="predicted"/>
<dbReference type="Proteomes" id="UP000829196">
    <property type="component" value="Unassembled WGS sequence"/>
</dbReference>
<evidence type="ECO:0000313" key="3">
    <source>
        <dbReference type="Proteomes" id="UP000829196"/>
    </source>
</evidence>